<accession>A0A2G5CTY9</accession>
<protein>
    <submittedName>
        <fullName evidence="1">Uncharacterized protein</fullName>
    </submittedName>
</protein>
<dbReference type="InParanoid" id="A0A2G5CTY9"/>
<dbReference type="EMBL" id="KZ305055">
    <property type="protein sequence ID" value="PIA34357.1"/>
    <property type="molecule type" value="Genomic_DNA"/>
</dbReference>
<evidence type="ECO:0000313" key="2">
    <source>
        <dbReference type="Proteomes" id="UP000230069"/>
    </source>
</evidence>
<gene>
    <name evidence="1" type="ORF">AQUCO_03800155v1</name>
</gene>
<sequence>MKRIWWPKLEGEFFESFTGLSLPRLTEWNVKGGDSCKKFLEKDFILESHVIYTLAIRKGFHALNLPSYTHLQRAMDM</sequence>
<name>A0A2G5CTY9_AQUCA</name>
<proteinExistence type="predicted"/>
<dbReference type="Proteomes" id="UP000230069">
    <property type="component" value="Unassembled WGS sequence"/>
</dbReference>
<evidence type="ECO:0000313" key="1">
    <source>
        <dbReference type="EMBL" id="PIA34357.1"/>
    </source>
</evidence>
<keyword evidence="2" id="KW-1185">Reference proteome</keyword>
<dbReference type="AlphaFoldDB" id="A0A2G5CTY9"/>
<reference evidence="1 2" key="1">
    <citation type="submission" date="2017-09" db="EMBL/GenBank/DDBJ databases">
        <title>WGS assembly of Aquilegia coerulea Goldsmith.</title>
        <authorList>
            <person name="Hodges S."/>
            <person name="Kramer E."/>
            <person name="Nordborg M."/>
            <person name="Tomkins J."/>
            <person name="Borevitz J."/>
            <person name="Derieg N."/>
            <person name="Yan J."/>
            <person name="Mihaltcheva S."/>
            <person name="Hayes R.D."/>
            <person name="Rokhsar D."/>
        </authorList>
    </citation>
    <scope>NUCLEOTIDE SEQUENCE [LARGE SCALE GENOMIC DNA]</scope>
    <source>
        <strain evidence="2">cv. Goldsmith</strain>
    </source>
</reference>
<organism evidence="1 2">
    <name type="scientific">Aquilegia coerulea</name>
    <name type="common">Rocky mountain columbine</name>
    <dbReference type="NCBI Taxonomy" id="218851"/>
    <lineage>
        <taxon>Eukaryota</taxon>
        <taxon>Viridiplantae</taxon>
        <taxon>Streptophyta</taxon>
        <taxon>Embryophyta</taxon>
        <taxon>Tracheophyta</taxon>
        <taxon>Spermatophyta</taxon>
        <taxon>Magnoliopsida</taxon>
        <taxon>Ranunculales</taxon>
        <taxon>Ranunculaceae</taxon>
        <taxon>Thalictroideae</taxon>
        <taxon>Aquilegia</taxon>
    </lineage>
</organism>